<organism evidence="11 12">
    <name type="scientific">Quercus suber</name>
    <name type="common">Cork oak</name>
    <dbReference type="NCBI Taxonomy" id="58331"/>
    <lineage>
        <taxon>Eukaryota</taxon>
        <taxon>Viridiplantae</taxon>
        <taxon>Streptophyta</taxon>
        <taxon>Embryophyta</taxon>
        <taxon>Tracheophyta</taxon>
        <taxon>Spermatophyta</taxon>
        <taxon>Magnoliopsida</taxon>
        <taxon>eudicotyledons</taxon>
        <taxon>Gunneridae</taxon>
        <taxon>Pentapetalae</taxon>
        <taxon>rosids</taxon>
        <taxon>fabids</taxon>
        <taxon>Fagales</taxon>
        <taxon>Fagaceae</taxon>
        <taxon>Quercus</taxon>
    </lineage>
</organism>
<dbReference type="Pfam" id="PF00931">
    <property type="entry name" value="NB-ARC"/>
    <property type="match status" value="1"/>
</dbReference>
<dbReference type="Gene3D" id="1.10.8.430">
    <property type="entry name" value="Helical domain of apoptotic protease-activating factors"/>
    <property type="match status" value="1"/>
</dbReference>
<dbReference type="SUPFAM" id="SSF52058">
    <property type="entry name" value="L domain-like"/>
    <property type="match status" value="1"/>
</dbReference>
<gene>
    <name evidence="11" type="ORF">CFP56_012056</name>
</gene>
<comment type="caution">
    <text evidence="11">The sequence shown here is derived from an EMBL/GenBank/DDBJ whole genome shotgun (WGS) entry which is preliminary data.</text>
</comment>
<reference evidence="11 12" key="1">
    <citation type="journal article" date="2018" name="Sci. Data">
        <title>The draft genome sequence of cork oak.</title>
        <authorList>
            <person name="Ramos A.M."/>
            <person name="Usie A."/>
            <person name="Barbosa P."/>
            <person name="Barros P.M."/>
            <person name="Capote T."/>
            <person name="Chaves I."/>
            <person name="Simoes F."/>
            <person name="Abreu I."/>
            <person name="Carrasquinho I."/>
            <person name="Faro C."/>
            <person name="Guimaraes J.B."/>
            <person name="Mendonca D."/>
            <person name="Nobrega F."/>
            <person name="Rodrigues L."/>
            <person name="Saibo N.J.M."/>
            <person name="Varela M.C."/>
            <person name="Egas C."/>
            <person name="Matos J."/>
            <person name="Miguel C.M."/>
            <person name="Oliveira M.M."/>
            <person name="Ricardo C.P."/>
            <person name="Goncalves S."/>
        </authorList>
    </citation>
    <scope>NUCLEOTIDE SEQUENCE [LARGE SCALE GENOMIC DNA]</scope>
    <source>
        <strain evidence="12">cv. HL8</strain>
    </source>
</reference>
<dbReference type="InterPro" id="IPR002182">
    <property type="entry name" value="NB-ARC"/>
</dbReference>
<keyword evidence="12" id="KW-1185">Reference proteome</keyword>
<keyword evidence="5" id="KW-0611">Plant defense</keyword>
<dbReference type="InterPro" id="IPR058922">
    <property type="entry name" value="WHD_DRP"/>
</dbReference>
<dbReference type="InterPro" id="IPR057135">
    <property type="entry name" value="At4g27190-like_LRR"/>
</dbReference>
<dbReference type="EMBL" id="PKMF04000198">
    <property type="protein sequence ID" value="KAK7843670.1"/>
    <property type="molecule type" value="Genomic_DNA"/>
</dbReference>
<dbReference type="GO" id="GO:0006952">
    <property type="term" value="P:defense response"/>
    <property type="evidence" value="ECO:0007669"/>
    <property type="project" value="UniProtKB-KW"/>
</dbReference>
<keyword evidence="4" id="KW-0547">Nucleotide-binding</keyword>
<evidence type="ECO:0000259" key="9">
    <source>
        <dbReference type="Pfam" id="PF23247"/>
    </source>
</evidence>
<dbReference type="InterPro" id="IPR032675">
    <property type="entry name" value="LRR_dom_sf"/>
</dbReference>
<keyword evidence="6" id="KW-0067">ATP-binding</keyword>
<comment type="similarity">
    <text evidence="1">Belongs to the disease resistance NB-LRR family.</text>
</comment>
<dbReference type="GO" id="GO:0043531">
    <property type="term" value="F:ADP binding"/>
    <property type="evidence" value="ECO:0007669"/>
    <property type="project" value="InterPro"/>
</dbReference>
<dbReference type="InterPro" id="IPR036388">
    <property type="entry name" value="WH-like_DNA-bd_sf"/>
</dbReference>
<dbReference type="Pfam" id="PF23559">
    <property type="entry name" value="WHD_DRP"/>
    <property type="match status" value="1"/>
</dbReference>
<feature type="compositionally biased region" description="Polar residues" evidence="7">
    <location>
        <begin position="123"/>
        <end position="132"/>
    </location>
</feature>
<dbReference type="PANTHER" id="PTHR33463:SF186">
    <property type="entry name" value="NB-ARC DOMAIN-CONTAINING PROTEIN"/>
    <property type="match status" value="1"/>
</dbReference>
<protein>
    <submittedName>
        <fullName evidence="11">Disease resistance protein</fullName>
    </submittedName>
</protein>
<dbReference type="AlphaFoldDB" id="A0AAW0KXQ4"/>
<dbReference type="GO" id="GO:0005524">
    <property type="term" value="F:ATP binding"/>
    <property type="evidence" value="ECO:0007669"/>
    <property type="project" value="UniProtKB-KW"/>
</dbReference>
<proteinExistence type="inferred from homology"/>
<evidence type="ECO:0000313" key="12">
    <source>
        <dbReference type="Proteomes" id="UP000237347"/>
    </source>
</evidence>
<evidence type="ECO:0000259" key="10">
    <source>
        <dbReference type="Pfam" id="PF23559"/>
    </source>
</evidence>
<feature type="domain" description="Disease resistance protein At4g27190-like leucine-rich repeats" evidence="9">
    <location>
        <begin position="834"/>
        <end position="955"/>
    </location>
</feature>
<dbReference type="Proteomes" id="UP000237347">
    <property type="component" value="Unassembled WGS sequence"/>
</dbReference>
<dbReference type="Gene3D" id="3.80.10.10">
    <property type="entry name" value="Ribonuclease Inhibitor"/>
    <property type="match status" value="2"/>
</dbReference>
<dbReference type="FunFam" id="3.40.50.300:FF:001091">
    <property type="entry name" value="Probable disease resistance protein At1g61300"/>
    <property type="match status" value="1"/>
</dbReference>
<dbReference type="InterPro" id="IPR027417">
    <property type="entry name" value="P-loop_NTPase"/>
</dbReference>
<dbReference type="FunFam" id="1.10.10.10:FF:000322">
    <property type="entry name" value="Probable disease resistance protein At1g63360"/>
    <property type="match status" value="1"/>
</dbReference>
<dbReference type="InterPro" id="IPR042197">
    <property type="entry name" value="Apaf_helical"/>
</dbReference>
<evidence type="ECO:0000259" key="8">
    <source>
        <dbReference type="Pfam" id="PF00931"/>
    </source>
</evidence>
<evidence type="ECO:0000256" key="3">
    <source>
        <dbReference type="ARBA" id="ARBA00022737"/>
    </source>
</evidence>
<keyword evidence="2" id="KW-0433">Leucine-rich repeat</keyword>
<sequence length="996" mass="113870">MFEAAASGLGLAAASGLGTAASAVCTAAGEEAYTYGKNIVNNMRRKPDNEADNDLEDNHKRLKEKAKKLYARRDNILAQTKTKLLNQVCEAWISRVMKSEEEVRELEIKYNDEKSNKKRRSQHGSSKSRTDLSNIMAEKCDELHNLWLEEKSKIGILVEKLPERVIIMHGPKPEDKPFLHSTVEEILGHLRDKNVKRIGLWGMPGIGKTTIMKSLNNYEDTAKMFDIVIWVTVSKDLSLEKLQHKIADRLKLNMEGITEPEIAQHIWRELKSKRYLLLLDEVWDFLDLSLIGMYESEMDSKVVLATRYLHVCSDMDTHLELNVPRLSEADAWNMFKVKVGRNFNIPNVEPIAKEVVIECAGLPLLIDKVASNFRRRDNIHLWRDGLRSLRRWPSIKIQGIGELIECLEFCYENLKDEVQKDCFLYCALYTEDYEIYTDPLLECWTVEGFIHDASEFRVARGIGHSILKELISVSLLEKSEKMNHVRMNKVIRTMALKISSRRCNFNILVKPHEGLQDAPDEVEWQQANRISLMDSKLGTLPKMPDCNRLSTLLLQGNWELKEIPDLFFRYMQNLRVLDLHGTGIMLLPPTISVLKCLKALYLHSCIFLMELHLNGLEHLEVLDIRDTGLNHFPIQIRHLIRLKCFRMSLSNFGIKHSSDVESCRNVFSSLYLLEELQIIVNSNNQSWELTVKAISEGVATLMHLTSLSICFPTVDCLKSFISMSQLWKDSCFTFQFSVGYHDTTLYKILGCFEYQNMNFLKFANGEGVDPIISDVLLKTHAFELIGHKGASRLSDFGVNSINKMQGCLIEGCNEIETIVDGNSITGSALICLEKMLINNVPNLKTIWEGPVHHGSLSQLTTLTLCNCLNLKMIFSSGMIKELSKLQHLEVEECPKIEEIITESENIGLEPDVLPSLKVLVLSNLPRVKRIWTSDSLKWPSLKRIKISMCQILTKLPFNNENAINLRCIEADQSWSALECQDDAIKQRLRSIWFQSP</sequence>
<dbReference type="InterPro" id="IPR050905">
    <property type="entry name" value="Plant_NBS-LRR"/>
</dbReference>
<dbReference type="Pfam" id="PF23247">
    <property type="entry name" value="LRR_RPS2"/>
    <property type="match status" value="1"/>
</dbReference>
<accession>A0AAW0KXQ4</accession>
<evidence type="ECO:0000313" key="11">
    <source>
        <dbReference type="EMBL" id="KAK7843670.1"/>
    </source>
</evidence>
<evidence type="ECO:0000256" key="4">
    <source>
        <dbReference type="ARBA" id="ARBA00022741"/>
    </source>
</evidence>
<feature type="region of interest" description="Disordered" evidence="7">
    <location>
        <begin position="113"/>
        <end position="132"/>
    </location>
</feature>
<dbReference type="PRINTS" id="PR00364">
    <property type="entry name" value="DISEASERSIST"/>
</dbReference>
<feature type="domain" description="NB-ARC" evidence="8">
    <location>
        <begin position="181"/>
        <end position="342"/>
    </location>
</feature>
<keyword evidence="3" id="KW-0677">Repeat</keyword>
<feature type="domain" description="Disease resistance protein winged helix" evidence="10">
    <location>
        <begin position="428"/>
        <end position="494"/>
    </location>
</feature>
<dbReference type="PANTHER" id="PTHR33463">
    <property type="entry name" value="NB-ARC DOMAIN-CONTAINING PROTEIN-RELATED"/>
    <property type="match status" value="1"/>
</dbReference>
<evidence type="ECO:0000256" key="2">
    <source>
        <dbReference type="ARBA" id="ARBA00022614"/>
    </source>
</evidence>
<dbReference type="Gene3D" id="3.40.50.300">
    <property type="entry name" value="P-loop containing nucleotide triphosphate hydrolases"/>
    <property type="match status" value="1"/>
</dbReference>
<evidence type="ECO:0000256" key="5">
    <source>
        <dbReference type="ARBA" id="ARBA00022821"/>
    </source>
</evidence>
<evidence type="ECO:0000256" key="1">
    <source>
        <dbReference type="ARBA" id="ARBA00008894"/>
    </source>
</evidence>
<dbReference type="SUPFAM" id="SSF52540">
    <property type="entry name" value="P-loop containing nucleoside triphosphate hydrolases"/>
    <property type="match status" value="1"/>
</dbReference>
<evidence type="ECO:0000256" key="6">
    <source>
        <dbReference type="ARBA" id="ARBA00022840"/>
    </source>
</evidence>
<name>A0AAW0KXQ4_QUESU</name>
<dbReference type="Gene3D" id="1.10.10.10">
    <property type="entry name" value="Winged helix-like DNA-binding domain superfamily/Winged helix DNA-binding domain"/>
    <property type="match status" value="1"/>
</dbReference>
<evidence type="ECO:0000256" key="7">
    <source>
        <dbReference type="SAM" id="MobiDB-lite"/>
    </source>
</evidence>